<comment type="subcellular location">
    <subcellularLocation>
        <location evidence="1">Cell membrane</location>
        <topology evidence="1">Multi-pass membrane protein</topology>
    </subcellularLocation>
</comment>
<keyword evidence="3" id="KW-1003">Cell membrane</keyword>
<evidence type="ECO:0000256" key="7">
    <source>
        <dbReference type="SAM" id="MobiDB-lite"/>
    </source>
</evidence>
<dbReference type="CDD" id="cd17502">
    <property type="entry name" value="MFS_Azr1_MDR_like"/>
    <property type="match status" value="1"/>
</dbReference>
<evidence type="ECO:0000256" key="5">
    <source>
        <dbReference type="ARBA" id="ARBA00022989"/>
    </source>
</evidence>
<dbReference type="NCBIfam" id="TIGR00711">
    <property type="entry name" value="efflux_EmrB"/>
    <property type="match status" value="1"/>
</dbReference>
<feature type="transmembrane region" description="Helical" evidence="8">
    <location>
        <begin position="162"/>
        <end position="181"/>
    </location>
</feature>
<dbReference type="AlphaFoldDB" id="A0A7Z2VJP7"/>
<feature type="transmembrane region" description="Helical" evidence="8">
    <location>
        <begin position="302"/>
        <end position="319"/>
    </location>
</feature>
<dbReference type="FunFam" id="1.20.1720.10:FF:000004">
    <property type="entry name" value="EmrB/QacA family drug resistance transporter"/>
    <property type="match status" value="1"/>
</dbReference>
<dbReference type="InterPro" id="IPR011701">
    <property type="entry name" value="MFS"/>
</dbReference>
<dbReference type="Pfam" id="PF07690">
    <property type="entry name" value="MFS_1"/>
    <property type="match status" value="1"/>
</dbReference>
<dbReference type="EMBL" id="CP051680">
    <property type="protein sequence ID" value="QJD84105.1"/>
    <property type="molecule type" value="Genomic_DNA"/>
</dbReference>
<feature type="transmembrane region" description="Helical" evidence="8">
    <location>
        <begin position="135"/>
        <end position="156"/>
    </location>
</feature>
<gene>
    <name evidence="10" type="ORF">HH215_13505</name>
</gene>
<evidence type="ECO:0000259" key="9">
    <source>
        <dbReference type="PROSITE" id="PS50850"/>
    </source>
</evidence>
<evidence type="ECO:0000256" key="1">
    <source>
        <dbReference type="ARBA" id="ARBA00004651"/>
    </source>
</evidence>
<feature type="transmembrane region" description="Helical" evidence="8">
    <location>
        <begin position="47"/>
        <end position="64"/>
    </location>
</feature>
<dbReference type="GO" id="GO:0022857">
    <property type="term" value="F:transmembrane transporter activity"/>
    <property type="evidence" value="ECO:0007669"/>
    <property type="project" value="InterPro"/>
</dbReference>
<dbReference type="KEGG" id="cheb:HH215_13505"/>
<keyword evidence="11" id="KW-1185">Reference proteome</keyword>
<feature type="transmembrane region" description="Helical" evidence="8">
    <location>
        <begin position="331"/>
        <end position="350"/>
    </location>
</feature>
<feature type="transmembrane region" description="Helical" evidence="8">
    <location>
        <begin position="471"/>
        <end position="492"/>
    </location>
</feature>
<evidence type="ECO:0000256" key="6">
    <source>
        <dbReference type="ARBA" id="ARBA00023136"/>
    </source>
</evidence>
<feature type="transmembrane region" description="Helical" evidence="8">
    <location>
        <begin position="76"/>
        <end position="95"/>
    </location>
</feature>
<dbReference type="PANTHER" id="PTHR23501">
    <property type="entry name" value="MAJOR FACILITATOR SUPERFAMILY"/>
    <property type="match status" value="1"/>
</dbReference>
<keyword evidence="6 8" id="KW-0472">Membrane</keyword>
<feature type="transmembrane region" description="Helical" evidence="8">
    <location>
        <begin position="226"/>
        <end position="246"/>
    </location>
</feature>
<feature type="transmembrane region" description="Helical" evidence="8">
    <location>
        <begin position="101"/>
        <end position="123"/>
    </location>
</feature>
<dbReference type="SUPFAM" id="SSF103473">
    <property type="entry name" value="MFS general substrate transporter"/>
    <property type="match status" value="1"/>
</dbReference>
<feature type="domain" description="Major facilitator superfamily (MFS) profile" evidence="9">
    <location>
        <begin position="11"/>
        <end position="497"/>
    </location>
</feature>
<organism evidence="10 11">
    <name type="scientific">Cohnella herbarum</name>
    <dbReference type="NCBI Taxonomy" id="2728023"/>
    <lineage>
        <taxon>Bacteria</taxon>
        <taxon>Bacillati</taxon>
        <taxon>Bacillota</taxon>
        <taxon>Bacilli</taxon>
        <taxon>Bacillales</taxon>
        <taxon>Paenibacillaceae</taxon>
        <taxon>Cohnella</taxon>
    </lineage>
</organism>
<proteinExistence type="predicted"/>
<feature type="transmembrane region" description="Helical" evidence="8">
    <location>
        <begin position="391"/>
        <end position="412"/>
    </location>
</feature>
<dbReference type="InterPro" id="IPR020846">
    <property type="entry name" value="MFS_dom"/>
</dbReference>
<dbReference type="InterPro" id="IPR036259">
    <property type="entry name" value="MFS_trans_sf"/>
</dbReference>
<dbReference type="Proteomes" id="UP000502248">
    <property type="component" value="Chromosome"/>
</dbReference>
<dbReference type="PANTHER" id="PTHR23501:SF170">
    <property type="entry name" value="MULTIDRUG RESISTANCE PROTEIN 3"/>
    <property type="match status" value="1"/>
</dbReference>
<feature type="transmembrane region" description="Helical" evidence="8">
    <location>
        <begin position="356"/>
        <end position="379"/>
    </location>
</feature>
<keyword evidence="2" id="KW-0813">Transport</keyword>
<evidence type="ECO:0000313" key="11">
    <source>
        <dbReference type="Proteomes" id="UP000502248"/>
    </source>
</evidence>
<sequence length="539" mass="57868">MDAKKSNTNLVVAGLLLGLFMAALDQTIVSTAMTTIIKKLGGLESFIWVYSAYMIAMVVSTPIFGKLSDMYGRKNFFLMGLILFLGGSILCGTAQNMDQLIIYRAIQGIGGGALMPIVFTIIFDLFPAEKRGKMMGLFGAVFGISSVFGPIMGGAITDHLSWRWIFYINVPIGLLAIYFIARAYHETKVSRKQVIDWAGAILLTGTILCLMFGLELGGTEGWAWDSAKTISLFAGSAILFVLFLLAEKKAKDPIIKLSLFQKRLFTSSMAISLLYGGVMIAGASYIPIFIQGVFHKTATETSTVLTPMMLGVVLSSQLGGRFATRFRYRDVMLVSALTLLVGSYLLGFVMDRETSRLTITLFMVIIGLGMGVSFSLLNISTLNSVPPQYKGSASSLITFFRTIGSALGVTVFGTLQKHEFQQGIQELPNLNPEMAAQIKGGQALLDPALQAKMGLSPDAVNALLGKLADSIIYIFQWSVLLPALALVFVLLMGSARMEKGKLGAGSHGQSGQQDSSGQKGDPGLKGDAAGKPEPSFHGG</sequence>
<protein>
    <submittedName>
        <fullName evidence="10">MFS transporter</fullName>
    </submittedName>
</protein>
<evidence type="ECO:0000256" key="3">
    <source>
        <dbReference type="ARBA" id="ARBA00022475"/>
    </source>
</evidence>
<feature type="transmembrane region" description="Helical" evidence="8">
    <location>
        <begin position="267"/>
        <end position="290"/>
    </location>
</feature>
<reference evidence="10 11" key="1">
    <citation type="submission" date="2020-04" db="EMBL/GenBank/DDBJ databases">
        <title>Genome sequencing of novel species.</title>
        <authorList>
            <person name="Heo J."/>
            <person name="Kim S.-J."/>
            <person name="Kim J.-S."/>
            <person name="Hong S.-B."/>
            <person name="Kwon S.-W."/>
        </authorList>
    </citation>
    <scope>NUCLEOTIDE SEQUENCE [LARGE SCALE GENOMIC DNA]</scope>
    <source>
        <strain evidence="10 11">MFER-1</strain>
    </source>
</reference>
<dbReference type="PROSITE" id="PS50850">
    <property type="entry name" value="MFS"/>
    <property type="match status" value="1"/>
</dbReference>
<evidence type="ECO:0000256" key="8">
    <source>
        <dbReference type="SAM" id="Phobius"/>
    </source>
</evidence>
<evidence type="ECO:0000256" key="4">
    <source>
        <dbReference type="ARBA" id="ARBA00022692"/>
    </source>
</evidence>
<feature type="region of interest" description="Disordered" evidence="7">
    <location>
        <begin position="501"/>
        <end position="539"/>
    </location>
</feature>
<dbReference type="Gene3D" id="1.20.1250.20">
    <property type="entry name" value="MFS general substrate transporter like domains"/>
    <property type="match status" value="1"/>
</dbReference>
<evidence type="ECO:0000313" key="10">
    <source>
        <dbReference type="EMBL" id="QJD84105.1"/>
    </source>
</evidence>
<dbReference type="PRINTS" id="PR01036">
    <property type="entry name" value="TCRTETB"/>
</dbReference>
<dbReference type="InterPro" id="IPR004638">
    <property type="entry name" value="EmrB-like"/>
</dbReference>
<dbReference type="RefSeq" id="WP_169280390.1">
    <property type="nucleotide sequence ID" value="NZ_CP051680.1"/>
</dbReference>
<name>A0A7Z2VJP7_9BACL</name>
<dbReference type="Gene3D" id="1.20.1720.10">
    <property type="entry name" value="Multidrug resistance protein D"/>
    <property type="match status" value="1"/>
</dbReference>
<feature type="transmembrane region" description="Helical" evidence="8">
    <location>
        <begin position="193"/>
        <end position="214"/>
    </location>
</feature>
<accession>A0A7Z2VJP7</accession>
<dbReference type="GO" id="GO:0005886">
    <property type="term" value="C:plasma membrane"/>
    <property type="evidence" value="ECO:0007669"/>
    <property type="project" value="UniProtKB-SubCell"/>
</dbReference>
<keyword evidence="5 8" id="KW-1133">Transmembrane helix</keyword>
<keyword evidence="4 8" id="KW-0812">Transmembrane</keyword>
<evidence type="ECO:0000256" key="2">
    <source>
        <dbReference type="ARBA" id="ARBA00022448"/>
    </source>
</evidence>
<feature type="compositionally biased region" description="Low complexity" evidence="7">
    <location>
        <begin position="509"/>
        <end position="521"/>
    </location>
</feature>